<proteinExistence type="predicted"/>
<dbReference type="InterPro" id="IPR036638">
    <property type="entry name" value="HLH_DNA-bd_sf"/>
</dbReference>
<dbReference type="PROSITE" id="PS50888">
    <property type="entry name" value="BHLH"/>
    <property type="match status" value="1"/>
</dbReference>
<comment type="caution">
    <text evidence="7">The sequence shown here is derived from an EMBL/GenBank/DDBJ whole genome shotgun (WGS) entry which is preliminary data.</text>
</comment>
<dbReference type="Pfam" id="PF23173">
    <property type="entry name" value="bHLH_SAC51"/>
    <property type="match status" value="1"/>
</dbReference>
<keyword evidence="3" id="KW-0804">Transcription</keyword>
<feature type="region of interest" description="Disordered" evidence="5">
    <location>
        <begin position="183"/>
        <end position="210"/>
    </location>
</feature>
<dbReference type="PANTHER" id="PTHR36066">
    <property type="entry name" value="TRANSCRIPTION FACTOR BHLH145"/>
    <property type="match status" value="1"/>
</dbReference>
<keyword evidence="4" id="KW-0539">Nucleus</keyword>
<name>A0A6A6KRI0_HEVBR</name>
<dbReference type="SUPFAM" id="SSF47459">
    <property type="entry name" value="HLH, helix-loop-helix DNA-binding domain"/>
    <property type="match status" value="1"/>
</dbReference>
<dbReference type="InterPro" id="IPR037546">
    <property type="entry name" value="SAC51-like"/>
</dbReference>
<feature type="compositionally biased region" description="Polar residues" evidence="5">
    <location>
        <begin position="199"/>
        <end position="210"/>
    </location>
</feature>
<dbReference type="PANTHER" id="PTHR36066:SF2">
    <property type="entry name" value="TRANSCRIPTION FACTOR BHLH145"/>
    <property type="match status" value="1"/>
</dbReference>
<feature type="domain" description="BHLH" evidence="6">
    <location>
        <begin position="276"/>
        <end position="325"/>
    </location>
</feature>
<dbReference type="GO" id="GO:0005634">
    <property type="term" value="C:nucleus"/>
    <property type="evidence" value="ECO:0007669"/>
    <property type="project" value="UniProtKB-SubCell"/>
</dbReference>
<evidence type="ECO:0000313" key="8">
    <source>
        <dbReference type="Proteomes" id="UP000467840"/>
    </source>
</evidence>
<evidence type="ECO:0000259" key="6">
    <source>
        <dbReference type="PROSITE" id="PS50888"/>
    </source>
</evidence>
<keyword evidence="2" id="KW-0805">Transcription regulation</keyword>
<sequence length="337" mass="37356">MVCQAASQTNFRALKHENGIAGSATIIVRVIACFHPLQDCQAEYFRHLLKPVTIGDCYSWMGEDWGSWFHQQQFDWQSPNLNYLGAPYNLGQQYTAPSFMNSGTDMVSIKGTLPAFMPALNSGLKEKLVTVPCDDHKEAIAPKVEPGCQQKKFLVFDQSGKNDTELQSDMHEDTEELNALLYSDDDSDSTDDDEVTSTGHSPSTMTAHNNQDWFEGSIEEVASSDGSTKKRKLFEGGYSVLPALMDTASSMKPIRSCEFEDDAESRCEDGLDWTSGEMNSEPTKKRIRKERIRETVSILQNIIPGGKGKDATVVLDEAINYLKSLKLKAKALGLDAS</sequence>
<dbReference type="Proteomes" id="UP000467840">
    <property type="component" value="Chromosome 2"/>
</dbReference>
<keyword evidence="8" id="KW-1185">Reference proteome</keyword>
<evidence type="ECO:0000256" key="1">
    <source>
        <dbReference type="ARBA" id="ARBA00004123"/>
    </source>
</evidence>
<evidence type="ECO:0000313" key="7">
    <source>
        <dbReference type="EMBL" id="KAF2291610.1"/>
    </source>
</evidence>
<evidence type="ECO:0000256" key="4">
    <source>
        <dbReference type="ARBA" id="ARBA00023242"/>
    </source>
</evidence>
<accession>A0A6A6KRI0</accession>
<evidence type="ECO:0000256" key="2">
    <source>
        <dbReference type="ARBA" id="ARBA00023015"/>
    </source>
</evidence>
<organism evidence="7 8">
    <name type="scientific">Hevea brasiliensis</name>
    <name type="common">Para rubber tree</name>
    <name type="synonym">Siphonia brasiliensis</name>
    <dbReference type="NCBI Taxonomy" id="3981"/>
    <lineage>
        <taxon>Eukaryota</taxon>
        <taxon>Viridiplantae</taxon>
        <taxon>Streptophyta</taxon>
        <taxon>Embryophyta</taxon>
        <taxon>Tracheophyta</taxon>
        <taxon>Spermatophyta</taxon>
        <taxon>Magnoliopsida</taxon>
        <taxon>eudicotyledons</taxon>
        <taxon>Gunneridae</taxon>
        <taxon>Pentapetalae</taxon>
        <taxon>rosids</taxon>
        <taxon>fabids</taxon>
        <taxon>Malpighiales</taxon>
        <taxon>Euphorbiaceae</taxon>
        <taxon>Crotonoideae</taxon>
        <taxon>Micrandreae</taxon>
        <taxon>Hevea</taxon>
    </lineage>
</organism>
<feature type="compositionally biased region" description="Acidic residues" evidence="5">
    <location>
        <begin position="183"/>
        <end position="195"/>
    </location>
</feature>
<evidence type="ECO:0000256" key="3">
    <source>
        <dbReference type="ARBA" id="ARBA00023163"/>
    </source>
</evidence>
<dbReference type="EMBL" id="JAAGAX010000015">
    <property type="protein sequence ID" value="KAF2291610.1"/>
    <property type="molecule type" value="Genomic_DNA"/>
</dbReference>
<gene>
    <name evidence="7" type="ORF">GH714_026143</name>
</gene>
<evidence type="ECO:0000256" key="5">
    <source>
        <dbReference type="SAM" id="MobiDB-lite"/>
    </source>
</evidence>
<protein>
    <recommendedName>
        <fullName evidence="6">BHLH domain-containing protein</fullName>
    </recommendedName>
</protein>
<comment type="subcellular location">
    <subcellularLocation>
        <location evidence="1">Nucleus</location>
    </subcellularLocation>
</comment>
<reference evidence="7 8" key="1">
    <citation type="journal article" date="2020" name="Mol. Plant">
        <title>The Chromosome-Based Rubber Tree Genome Provides New Insights into Spurge Genome Evolution and Rubber Biosynthesis.</title>
        <authorList>
            <person name="Liu J."/>
            <person name="Shi C."/>
            <person name="Shi C.C."/>
            <person name="Li W."/>
            <person name="Zhang Q.J."/>
            <person name="Zhang Y."/>
            <person name="Li K."/>
            <person name="Lu H.F."/>
            <person name="Shi C."/>
            <person name="Zhu S.T."/>
            <person name="Xiao Z.Y."/>
            <person name="Nan H."/>
            <person name="Yue Y."/>
            <person name="Zhu X.G."/>
            <person name="Wu Y."/>
            <person name="Hong X.N."/>
            <person name="Fan G.Y."/>
            <person name="Tong Y."/>
            <person name="Zhang D."/>
            <person name="Mao C.L."/>
            <person name="Liu Y.L."/>
            <person name="Hao S.J."/>
            <person name="Liu W.Q."/>
            <person name="Lv M.Q."/>
            <person name="Zhang H.B."/>
            <person name="Liu Y."/>
            <person name="Hu-Tang G.R."/>
            <person name="Wang J.P."/>
            <person name="Wang J.H."/>
            <person name="Sun Y.H."/>
            <person name="Ni S.B."/>
            <person name="Chen W.B."/>
            <person name="Zhang X.C."/>
            <person name="Jiao Y.N."/>
            <person name="Eichler E.E."/>
            <person name="Li G.H."/>
            <person name="Liu X."/>
            <person name="Gao L.Z."/>
        </authorList>
    </citation>
    <scope>NUCLEOTIDE SEQUENCE [LARGE SCALE GENOMIC DNA]</scope>
    <source>
        <strain evidence="8">cv. GT1</strain>
        <tissue evidence="7">Leaf</tissue>
    </source>
</reference>
<dbReference type="CDD" id="cd18917">
    <property type="entry name" value="bHLH_AtSAC51_like"/>
    <property type="match status" value="1"/>
</dbReference>
<dbReference type="GO" id="GO:0046983">
    <property type="term" value="F:protein dimerization activity"/>
    <property type="evidence" value="ECO:0007669"/>
    <property type="project" value="InterPro"/>
</dbReference>
<dbReference type="AlphaFoldDB" id="A0A6A6KRI0"/>
<dbReference type="InterPro" id="IPR011598">
    <property type="entry name" value="bHLH_dom"/>
</dbReference>